<feature type="domain" description="Bifunctional inhibitor/plant lipid transfer protein/seed storage helical" evidence="10">
    <location>
        <begin position="61"/>
        <end position="138"/>
    </location>
</feature>
<name>A0A6P6VQ94_COFAR</name>
<gene>
    <name evidence="12" type="primary">LOC113725225</name>
</gene>
<dbReference type="Gene3D" id="1.10.110.10">
    <property type="entry name" value="Plant lipid-transfer and hydrophobic proteins"/>
    <property type="match status" value="1"/>
</dbReference>
<dbReference type="GO" id="GO:0098552">
    <property type="term" value="C:side of membrane"/>
    <property type="evidence" value="ECO:0007669"/>
    <property type="project" value="UniProtKB-KW"/>
</dbReference>
<comment type="subcellular location">
    <subcellularLocation>
        <location evidence="1">Cell membrane</location>
        <topology evidence="1">Lipid-anchor</topology>
        <topology evidence="1">GPI-anchor</topology>
    </subcellularLocation>
</comment>
<evidence type="ECO:0000259" key="10">
    <source>
        <dbReference type="SMART" id="SM00499"/>
    </source>
</evidence>
<keyword evidence="8" id="KW-0449">Lipoprotein</keyword>
<dbReference type="AlphaFoldDB" id="A0A6P6VQ94"/>
<evidence type="ECO:0000313" key="12">
    <source>
        <dbReference type="RefSeq" id="XP_027104067.2"/>
    </source>
</evidence>
<dbReference type="Pfam" id="PF14368">
    <property type="entry name" value="LTP_2"/>
    <property type="match status" value="1"/>
</dbReference>
<keyword evidence="4" id="KW-0472">Membrane</keyword>
<dbReference type="GO" id="GO:0005886">
    <property type="term" value="C:plasma membrane"/>
    <property type="evidence" value="ECO:0007669"/>
    <property type="project" value="UniProtKB-SubCell"/>
</dbReference>
<organism evidence="11 12">
    <name type="scientific">Coffea arabica</name>
    <name type="common">Arabian coffee</name>
    <dbReference type="NCBI Taxonomy" id="13443"/>
    <lineage>
        <taxon>Eukaryota</taxon>
        <taxon>Viridiplantae</taxon>
        <taxon>Streptophyta</taxon>
        <taxon>Embryophyta</taxon>
        <taxon>Tracheophyta</taxon>
        <taxon>Spermatophyta</taxon>
        <taxon>Magnoliopsida</taxon>
        <taxon>eudicotyledons</taxon>
        <taxon>Gunneridae</taxon>
        <taxon>Pentapetalae</taxon>
        <taxon>asterids</taxon>
        <taxon>lamiids</taxon>
        <taxon>Gentianales</taxon>
        <taxon>Rubiaceae</taxon>
        <taxon>Ixoroideae</taxon>
        <taxon>Gardenieae complex</taxon>
        <taxon>Bertiereae - Coffeeae clade</taxon>
        <taxon>Coffeeae</taxon>
        <taxon>Coffea</taxon>
    </lineage>
</organism>
<evidence type="ECO:0000256" key="9">
    <source>
        <dbReference type="SAM" id="MobiDB-lite"/>
    </source>
</evidence>
<keyword evidence="11" id="KW-1185">Reference proteome</keyword>
<keyword evidence="4" id="KW-0336">GPI-anchor</keyword>
<evidence type="ECO:0000256" key="4">
    <source>
        <dbReference type="ARBA" id="ARBA00022622"/>
    </source>
</evidence>
<comment type="similarity">
    <text evidence="2">Belongs to the plant LTP family.</text>
</comment>
<dbReference type="PANTHER" id="PTHR33044">
    <property type="entry name" value="BIFUNCTIONAL INHIBITOR/LIPID-TRANSFER PROTEIN/SEED STORAGE 2S ALBUMIN SUPERFAMILY PROTEIN-RELATED"/>
    <property type="match status" value="1"/>
</dbReference>
<dbReference type="OrthoDB" id="785314at2759"/>
<evidence type="ECO:0000256" key="3">
    <source>
        <dbReference type="ARBA" id="ARBA00022475"/>
    </source>
</evidence>
<evidence type="ECO:0000256" key="7">
    <source>
        <dbReference type="ARBA" id="ARBA00023180"/>
    </source>
</evidence>
<evidence type="ECO:0000256" key="1">
    <source>
        <dbReference type="ARBA" id="ARBA00004609"/>
    </source>
</evidence>
<dbReference type="InterPro" id="IPR016140">
    <property type="entry name" value="Bifunc_inhib/LTP/seed_store"/>
</dbReference>
<keyword evidence="6" id="KW-1015">Disulfide bond</keyword>
<dbReference type="RefSeq" id="XP_027104067.2">
    <property type="nucleotide sequence ID" value="XM_027248266.2"/>
</dbReference>
<protein>
    <recommendedName>
        <fullName evidence="10">Bifunctional inhibitor/plant lipid transfer protein/seed storage helical domain-containing protein</fullName>
    </recommendedName>
</protein>
<evidence type="ECO:0000256" key="8">
    <source>
        <dbReference type="ARBA" id="ARBA00023288"/>
    </source>
</evidence>
<dbReference type="InterPro" id="IPR043325">
    <property type="entry name" value="LTSS"/>
</dbReference>
<dbReference type="GeneID" id="113725225"/>
<accession>A0A6P6VQ94</accession>
<dbReference type="Proteomes" id="UP001652660">
    <property type="component" value="Chromosome 1c"/>
</dbReference>
<feature type="compositionally biased region" description="Low complexity" evidence="9">
    <location>
        <begin position="156"/>
        <end position="186"/>
    </location>
</feature>
<evidence type="ECO:0000313" key="11">
    <source>
        <dbReference type="Proteomes" id="UP001652660"/>
    </source>
</evidence>
<feature type="region of interest" description="Disordered" evidence="9">
    <location>
        <begin position="151"/>
        <end position="195"/>
    </location>
</feature>
<proteinExistence type="inferred from homology"/>
<dbReference type="SMART" id="SM00499">
    <property type="entry name" value="AAI"/>
    <property type="match status" value="1"/>
</dbReference>
<keyword evidence="5" id="KW-0732">Signal</keyword>
<evidence type="ECO:0000256" key="2">
    <source>
        <dbReference type="ARBA" id="ARBA00009748"/>
    </source>
</evidence>
<dbReference type="SUPFAM" id="SSF47699">
    <property type="entry name" value="Bifunctional inhibitor/lipid-transfer protein/seed storage 2S albumin"/>
    <property type="match status" value="1"/>
</dbReference>
<reference evidence="12" key="2">
    <citation type="submission" date="2025-08" db="UniProtKB">
        <authorList>
            <consortium name="RefSeq"/>
        </authorList>
    </citation>
    <scope>IDENTIFICATION</scope>
    <source>
        <tissue evidence="12">Leaves</tissue>
    </source>
</reference>
<keyword evidence="7" id="KW-0325">Glycoprotein</keyword>
<dbReference type="CDD" id="cd00010">
    <property type="entry name" value="AAI_LTSS"/>
    <property type="match status" value="1"/>
</dbReference>
<sequence length="214" mass="21128">MAKTTKTPTISAAFILAAAIVLVAFPIKTSALSPAAAPGSSGGVAAAPGPFSGAPGPALDCVSYLLNLSDCLTYVEAGSNQTKPDKACCPELAHLVETQPVCLCQLLAHPERSPLPIDLPKAKGLPAKCKVDASPSLCSVLGVPVGAPAPAPAPAPASASASVGGPLGSSPETSSPEGSASSPTSPKNGGQSTTTTQRHYSLVGLAIALFISFF</sequence>
<evidence type="ECO:0000256" key="5">
    <source>
        <dbReference type="ARBA" id="ARBA00022729"/>
    </source>
</evidence>
<dbReference type="InterPro" id="IPR036312">
    <property type="entry name" value="Bifun_inhib/LTP/seed_sf"/>
</dbReference>
<reference evidence="11" key="1">
    <citation type="journal article" date="2025" name="Foods">
        <title>Unveiling the Microbial Signatures of Arabica Coffee Cherries: Insights into Ripeness Specific Diversity, Functional Traits, and Implications for Quality and Safety.</title>
        <authorList>
            <consortium name="RefSeq"/>
            <person name="Tenea G.N."/>
            <person name="Cifuentes V."/>
            <person name="Reyes P."/>
            <person name="Cevallos-Vallejos M."/>
        </authorList>
    </citation>
    <scope>NUCLEOTIDE SEQUENCE [LARGE SCALE GENOMIC DNA]</scope>
</reference>
<keyword evidence="3" id="KW-1003">Cell membrane</keyword>
<evidence type="ECO:0000256" key="6">
    <source>
        <dbReference type="ARBA" id="ARBA00023157"/>
    </source>
</evidence>